<reference evidence="1" key="1">
    <citation type="submission" date="2022-02" db="EMBL/GenBank/DDBJ databases">
        <title>Plant Genome Project.</title>
        <authorList>
            <person name="Zhang R.-G."/>
        </authorList>
    </citation>
    <scope>NUCLEOTIDE SEQUENCE</scope>
    <source>
        <strain evidence="1">AT1</strain>
    </source>
</reference>
<name>A0ACC0MQN7_RHOML</name>
<dbReference type="EMBL" id="CM046395">
    <property type="protein sequence ID" value="KAI8542822.1"/>
    <property type="molecule type" value="Genomic_DNA"/>
</dbReference>
<evidence type="ECO:0000313" key="1">
    <source>
        <dbReference type="EMBL" id="KAI8542822.1"/>
    </source>
</evidence>
<accession>A0ACC0MQN7</accession>
<gene>
    <name evidence="1" type="ORF">RHMOL_Rhmol08G0169100</name>
</gene>
<organism evidence="1 2">
    <name type="scientific">Rhododendron molle</name>
    <name type="common">Chinese azalea</name>
    <name type="synonym">Azalea mollis</name>
    <dbReference type="NCBI Taxonomy" id="49168"/>
    <lineage>
        <taxon>Eukaryota</taxon>
        <taxon>Viridiplantae</taxon>
        <taxon>Streptophyta</taxon>
        <taxon>Embryophyta</taxon>
        <taxon>Tracheophyta</taxon>
        <taxon>Spermatophyta</taxon>
        <taxon>Magnoliopsida</taxon>
        <taxon>eudicotyledons</taxon>
        <taxon>Gunneridae</taxon>
        <taxon>Pentapetalae</taxon>
        <taxon>asterids</taxon>
        <taxon>Ericales</taxon>
        <taxon>Ericaceae</taxon>
        <taxon>Ericoideae</taxon>
        <taxon>Rhodoreae</taxon>
        <taxon>Rhododendron</taxon>
    </lineage>
</organism>
<proteinExistence type="predicted"/>
<evidence type="ECO:0000313" key="2">
    <source>
        <dbReference type="Proteomes" id="UP001062846"/>
    </source>
</evidence>
<keyword evidence="2" id="KW-1185">Reference proteome</keyword>
<dbReference type="Proteomes" id="UP001062846">
    <property type="component" value="Chromosome 8"/>
</dbReference>
<comment type="caution">
    <text evidence="1">The sequence shown here is derived from an EMBL/GenBank/DDBJ whole genome shotgun (WGS) entry which is preliminary data.</text>
</comment>
<protein>
    <submittedName>
        <fullName evidence="1">Uncharacterized protein</fullName>
    </submittedName>
</protein>
<sequence>MLCHSTMSFTSCRTRISTCWSPDDLEHMMAEYDVHGTAFETKVGPGREGVGVWVGDGVMEGEKMVLG</sequence>